<evidence type="ECO:0000313" key="4">
    <source>
        <dbReference type="EMBL" id="AVG23278.1"/>
    </source>
</evidence>
<dbReference type="KEGG" id="psai:C3B54_11280"/>
<organism evidence="4 5">
    <name type="scientific">Pontimonas salivibrio</name>
    <dbReference type="NCBI Taxonomy" id="1159327"/>
    <lineage>
        <taxon>Bacteria</taxon>
        <taxon>Bacillati</taxon>
        <taxon>Actinomycetota</taxon>
        <taxon>Actinomycetes</taxon>
        <taxon>Micrococcales</taxon>
        <taxon>Microbacteriaceae</taxon>
        <taxon>Pontimonas</taxon>
    </lineage>
</organism>
<feature type="transmembrane region" description="Helical" evidence="2">
    <location>
        <begin position="132"/>
        <end position="155"/>
    </location>
</feature>
<name>A0A2L2BNR1_9MICO</name>
<accession>A0A2L2BNR1</accession>
<keyword evidence="2" id="KW-0812">Transmembrane</keyword>
<dbReference type="InterPro" id="IPR025508">
    <property type="entry name" value="DUF4395"/>
</dbReference>
<evidence type="ECO:0000256" key="2">
    <source>
        <dbReference type="SAM" id="Phobius"/>
    </source>
</evidence>
<dbReference type="Proteomes" id="UP000243077">
    <property type="component" value="Chromosome"/>
</dbReference>
<sequence length="202" mass="22165">MGWVSTATATQEEAPSFGEKVDGIDIPVFNERAVRASAGLLFLMGFAAWMTAFYTGDFQPMRAFGALFLIEMMVRLTLSHRFAPAMAIGALLVRWQRPEWVGAPQKRFAWWLGFGLASVGCLGFGWLGFPAIWMLALCGLCLGLLFLEAAMGICVGCELQRLFAKEPPQLCPGDRCSYTPPARGEGHRYEGSTFVDTPPATR</sequence>
<keyword evidence="2" id="KW-0472">Membrane</keyword>
<evidence type="ECO:0000259" key="3">
    <source>
        <dbReference type="Pfam" id="PF14340"/>
    </source>
</evidence>
<keyword evidence="2" id="KW-1133">Transmembrane helix</keyword>
<feature type="region of interest" description="Disordered" evidence="1">
    <location>
        <begin position="183"/>
        <end position="202"/>
    </location>
</feature>
<proteinExistence type="predicted"/>
<protein>
    <submittedName>
        <fullName evidence="4">DUF4395-like protein</fullName>
    </submittedName>
</protein>
<feature type="transmembrane region" description="Helical" evidence="2">
    <location>
        <begin position="76"/>
        <end position="96"/>
    </location>
</feature>
<dbReference type="EMBL" id="CP026923">
    <property type="protein sequence ID" value="AVG23278.1"/>
    <property type="molecule type" value="Genomic_DNA"/>
</dbReference>
<evidence type="ECO:0000256" key="1">
    <source>
        <dbReference type="SAM" id="MobiDB-lite"/>
    </source>
</evidence>
<feature type="transmembrane region" description="Helical" evidence="2">
    <location>
        <begin position="38"/>
        <end position="56"/>
    </location>
</feature>
<reference evidence="4 5" key="1">
    <citation type="submission" date="2018-02" db="EMBL/GenBank/DDBJ databases">
        <title>Complete genome of the streamlined marine actinobacterium Pontimonas salivibrio CL-TW6 adapted to coastal planktonic lifestype.</title>
        <authorList>
            <person name="Cho B.C."/>
            <person name="Hardies S.C."/>
            <person name="Jang G.I."/>
            <person name="Hwang C.Y."/>
        </authorList>
    </citation>
    <scope>NUCLEOTIDE SEQUENCE [LARGE SCALE GENOMIC DNA]</scope>
    <source>
        <strain evidence="4 5">CL-TW6</strain>
    </source>
</reference>
<evidence type="ECO:0000313" key="5">
    <source>
        <dbReference type="Proteomes" id="UP000243077"/>
    </source>
</evidence>
<feature type="domain" description="DUF4395" evidence="3">
    <location>
        <begin position="30"/>
        <end position="164"/>
    </location>
</feature>
<feature type="transmembrane region" description="Helical" evidence="2">
    <location>
        <begin position="108"/>
        <end position="126"/>
    </location>
</feature>
<gene>
    <name evidence="4" type="ORF">C3B54_11280</name>
</gene>
<dbReference type="Pfam" id="PF14340">
    <property type="entry name" value="DUF4395"/>
    <property type="match status" value="1"/>
</dbReference>
<dbReference type="AlphaFoldDB" id="A0A2L2BNR1"/>
<keyword evidence="5" id="KW-1185">Reference proteome</keyword>